<dbReference type="RefSeq" id="WP_038491873.1">
    <property type="nucleotide sequence ID" value="NZ_CP009962.1"/>
</dbReference>
<proteinExistence type="predicted"/>
<evidence type="ECO:0000313" key="2">
    <source>
        <dbReference type="Proteomes" id="UP000030302"/>
    </source>
</evidence>
<gene>
    <name evidence="1" type="ORF">LT85_3776</name>
</gene>
<dbReference type="Proteomes" id="UP000030302">
    <property type="component" value="Chromosome"/>
</dbReference>
<dbReference type="STRING" id="279058.LT85_3776"/>
<dbReference type="AlphaFoldDB" id="A0A0A1FH32"/>
<reference evidence="2" key="1">
    <citation type="journal article" date="2014" name="Soil Biol. Biochem.">
        <title>Structure and function of bacterial communities in ageing soils: Insights from the Mendocino ecological staircase.</title>
        <authorList>
            <person name="Uroz S."/>
            <person name="Tech J.J."/>
            <person name="Sawaya N.A."/>
            <person name="Frey-Klett P."/>
            <person name="Leveau J.H.J."/>
        </authorList>
    </citation>
    <scope>NUCLEOTIDE SEQUENCE [LARGE SCALE GENOMIC DNA]</scope>
    <source>
        <strain evidence="2">Cal35</strain>
    </source>
</reference>
<evidence type="ECO:0000313" key="1">
    <source>
        <dbReference type="EMBL" id="AIY42934.1"/>
    </source>
</evidence>
<keyword evidence="2" id="KW-1185">Reference proteome</keyword>
<sequence length="81" mass="8782">MSKFTPFADESAALVIGNLNIENRLDRVSLFGDLDLTLDKPGLEKAKALQVLINSVVEELESKTLPDKVATAPVVKVSNPF</sequence>
<organism evidence="1 2">
    <name type="scientific">Collimonas arenae</name>
    <dbReference type="NCBI Taxonomy" id="279058"/>
    <lineage>
        <taxon>Bacteria</taxon>
        <taxon>Pseudomonadati</taxon>
        <taxon>Pseudomonadota</taxon>
        <taxon>Betaproteobacteria</taxon>
        <taxon>Burkholderiales</taxon>
        <taxon>Oxalobacteraceae</taxon>
        <taxon>Collimonas</taxon>
    </lineage>
</organism>
<protein>
    <submittedName>
        <fullName evidence="1">Uncharacterized protein</fullName>
    </submittedName>
</protein>
<accession>A0A0A1FH32</accession>
<name>A0A0A1FH32_9BURK</name>
<dbReference type="OrthoDB" id="5625257at2"/>
<dbReference type="EMBL" id="CP009962">
    <property type="protein sequence ID" value="AIY42934.1"/>
    <property type="molecule type" value="Genomic_DNA"/>
</dbReference>
<dbReference type="KEGG" id="care:LT85_3776"/>
<dbReference type="HOGENOM" id="CLU_166160_1_1_4"/>